<dbReference type="AlphaFoldDB" id="K8Y6T9"/>
<proteinExistence type="predicted"/>
<gene>
    <name evidence="1" type="ORF">LSS_17460</name>
</gene>
<dbReference type="KEGG" id="lst:LSS_17460"/>
<organism evidence="1 2">
    <name type="scientific">Leptospira santarosai serovar Shermani str. LT 821</name>
    <dbReference type="NCBI Taxonomy" id="758847"/>
    <lineage>
        <taxon>Bacteria</taxon>
        <taxon>Pseudomonadati</taxon>
        <taxon>Spirochaetota</taxon>
        <taxon>Spirochaetia</taxon>
        <taxon>Leptospirales</taxon>
        <taxon>Leptospiraceae</taxon>
        <taxon>Leptospira</taxon>
    </lineage>
</organism>
<dbReference type="EMBL" id="CP006694">
    <property type="protein sequence ID" value="EKT85480.1"/>
    <property type="molecule type" value="Genomic_DNA"/>
</dbReference>
<dbReference type="PATRIC" id="fig|758847.3.peg.3645"/>
<reference evidence="1 2" key="1">
    <citation type="journal article" date="2012" name="Gene">
        <title>Sequence of Leptospira santarosai serovar Shermani genome and prediction of virulence-associated genes.</title>
        <authorList>
            <person name="Chou L.F."/>
            <person name="Chen Y.T."/>
            <person name="Lu C.W."/>
            <person name="Ko Y.C."/>
            <person name="Tang C.Y."/>
            <person name="Pan M.J."/>
            <person name="Tian Y.C."/>
            <person name="Chiu C.H."/>
            <person name="Hung C.C."/>
            <person name="Yang C.W."/>
        </authorList>
    </citation>
    <scope>NUCLEOTIDE SEQUENCE [LARGE SCALE GENOMIC DNA]</scope>
    <source>
        <strain evidence="1">LT 821</strain>
    </source>
</reference>
<dbReference type="Proteomes" id="UP000035800">
    <property type="component" value="Chromosome I"/>
</dbReference>
<sequence length="170" mass="19432">MVIDGKEQIVKETLEPGNSVSLIARKYNIAPVSFSSGGDMENGASKGIENEENLVPESEYKKLEQRIWNAFSEERLKRTRFSKKRSALLVKKLISQKPLEGIEGTRIASVLGVSRSIFYYKNHLFRTKQSIGEFKEHILQTIEDVCQDRPPTGFIEYLFLSRRETYGKGL</sequence>
<name>K8Y6T9_9LEPT</name>
<accession>K8Y6T9</accession>
<evidence type="ECO:0000313" key="1">
    <source>
        <dbReference type="EMBL" id="EKT85480.1"/>
    </source>
</evidence>
<protein>
    <submittedName>
        <fullName evidence="1">Uncharacterized protein</fullName>
    </submittedName>
</protein>
<evidence type="ECO:0000313" key="2">
    <source>
        <dbReference type="Proteomes" id="UP000035800"/>
    </source>
</evidence>
<reference evidence="1 2" key="2">
    <citation type="journal article" date="2014" name="Emerg. Microbes Infect.">
        <title>Potential impact on kidney infection: a whole-genome analysis of Leptospira santarosai serovar Shermani.</title>
        <authorList>
            <person name="Chou L.F."/>
            <person name="Chen T.W."/>
            <person name="Ko Y.C."/>
            <person name="Pan M.J."/>
            <person name="Tian Y.C."/>
            <person name="Chiu C.H."/>
            <person name="Tang P."/>
            <person name="Hung C.C."/>
            <person name="Yang C.W."/>
        </authorList>
    </citation>
    <scope>NUCLEOTIDE SEQUENCE</scope>
    <source>
        <strain evidence="1 2">LT 821</strain>
    </source>
</reference>